<feature type="region of interest" description="Disordered" evidence="2">
    <location>
        <begin position="1"/>
        <end position="51"/>
    </location>
</feature>
<feature type="coiled-coil region" evidence="1">
    <location>
        <begin position="122"/>
        <end position="157"/>
    </location>
</feature>
<proteinExistence type="predicted"/>
<name>A0ABT9PZE3_9HYPH</name>
<dbReference type="RefSeq" id="WP_306838917.1">
    <property type="nucleotide sequence ID" value="NZ_JAUSRF010000020.1"/>
</dbReference>
<evidence type="ECO:0008006" key="5">
    <source>
        <dbReference type="Google" id="ProtNLM"/>
    </source>
</evidence>
<evidence type="ECO:0000313" key="3">
    <source>
        <dbReference type="EMBL" id="MDP9839858.1"/>
    </source>
</evidence>
<comment type="caution">
    <text evidence="3">The sequence shown here is derived from an EMBL/GenBank/DDBJ whole genome shotgun (WGS) entry which is preliminary data.</text>
</comment>
<sequence length="157" mass="16789">MADADTGPAPIENAAATSSEPEIAPEREPIKDRVIAGDAAPVAEAGPADEPATIEEVAVVAASPAPSEKSEEFPVRPPVVSAQSPGKAKRTVTKRRPQGTTQIAADPTQATVPAPMSVLDEMADLDREIEDLRKSLAEKLKRQNMQLRKLLDRYESR</sequence>
<evidence type="ECO:0000313" key="4">
    <source>
        <dbReference type="Proteomes" id="UP001241472"/>
    </source>
</evidence>
<dbReference type="Proteomes" id="UP001241472">
    <property type="component" value="Unassembled WGS sequence"/>
</dbReference>
<reference evidence="3 4" key="1">
    <citation type="submission" date="2023-07" db="EMBL/GenBank/DDBJ databases">
        <title>Sorghum-associated microbial communities from plants grown in Nebraska, USA.</title>
        <authorList>
            <person name="Schachtman D."/>
        </authorList>
    </citation>
    <scope>NUCLEOTIDE SEQUENCE [LARGE SCALE GENOMIC DNA]</scope>
    <source>
        <strain evidence="3 4">DS1307</strain>
    </source>
</reference>
<gene>
    <name evidence="3" type="ORF">J2T09_004638</name>
</gene>
<protein>
    <recommendedName>
        <fullName evidence="5">SyrB-like regulator</fullName>
    </recommendedName>
</protein>
<keyword evidence="4" id="KW-1185">Reference proteome</keyword>
<keyword evidence="1" id="KW-0175">Coiled coil</keyword>
<accession>A0ABT9PZE3</accession>
<organism evidence="3 4">
    <name type="scientific">Neorhizobium huautlense</name>
    <dbReference type="NCBI Taxonomy" id="67774"/>
    <lineage>
        <taxon>Bacteria</taxon>
        <taxon>Pseudomonadati</taxon>
        <taxon>Pseudomonadota</taxon>
        <taxon>Alphaproteobacteria</taxon>
        <taxon>Hyphomicrobiales</taxon>
        <taxon>Rhizobiaceae</taxon>
        <taxon>Rhizobium/Agrobacterium group</taxon>
        <taxon>Neorhizobium</taxon>
    </lineage>
</organism>
<dbReference type="EMBL" id="JAUSRF010000020">
    <property type="protein sequence ID" value="MDP9839858.1"/>
    <property type="molecule type" value="Genomic_DNA"/>
</dbReference>
<evidence type="ECO:0000256" key="2">
    <source>
        <dbReference type="SAM" id="MobiDB-lite"/>
    </source>
</evidence>
<feature type="compositionally biased region" description="Basic residues" evidence="2">
    <location>
        <begin position="87"/>
        <end position="97"/>
    </location>
</feature>
<feature type="region of interest" description="Disordered" evidence="2">
    <location>
        <begin position="63"/>
        <end position="100"/>
    </location>
</feature>
<evidence type="ECO:0000256" key="1">
    <source>
        <dbReference type="SAM" id="Coils"/>
    </source>
</evidence>
<feature type="compositionally biased region" description="Basic and acidic residues" evidence="2">
    <location>
        <begin position="24"/>
        <end position="35"/>
    </location>
</feature>